<feature type="compositionally biased region" description="Basic residues" evidence="1">
    <location>
        <begin position="111"/>
        <end position="126"/>
    </location>
</feature>
<accession>A0A142BPM4</accession>
<feature type="region of interest" description="Disordered" evidence="1">
    <location>
        <begin position="86"/>
        <end position="126"/>
    </location>
</feature>
<proteinExistence type="predicted"/>
<reference evidence="2" key="1">
    <citation type="submission" date="2015-11" db="EMBL/GenBank/DDBJ databases">
        <title>Molecular characterization of pSinB plasmid of arsenite oxidizing, metalotolerant Sinorhizobium sp. M14 - insight into the heavy metal resistome of sinorhizobial extrachromosomal replicons.</title>
        <authorList>
            <person name="Romaniuk K."/>
            <person name="Decewicz P."/>
            <person name="Mielnicki S."/>
            <person name="Sklodowska A."/>
            <person name="Dziewit L."/>
            <person name="Drewniak L."/>
        </authorList>
    </citation>
    <scope>NUCLEOTIDE SEQUENCE</scope>
    <source>
        <strain evidence="2">M14</strain>
        <plasmid evidence="2">pSinB</plasmid>
    </source>
</reference>
<organism evidence="2">
    <name type="scientific">Sinorhizobium sp. M14</name>
    <dbReference type="NCBI Taxonomy" id="430451"/>
    <lineage>
        <taxon>Bacteria</taxon>
        <taxon>Pseudomonadati</taxon>
        <taxon>Pseudomonadota</taxon>
        <taxon>Alphaproteobacteria</taxon>
        <taxon>Hyphomicrobiales</taxon>
        <taxon>Rhizobiaceae</taxon>
        <taxon>Sinorhizobium/Ensifer group</taxon>
        <taxon>Sinorhizobium</taxon>
    </lineage>
</organism>
<evidence type="ECO:0000313" key="2">
    <source>
        <dbReference type="EMBL" id="AMP35032.1"/>
    </source>
</evidence>
<feature type="compositionally biased region" description="Basic and acidic residues" evidence="1">
    <location>
        <begin position="88"/>
        <end position="98"/>
    </location>
</feature>
<keyword evidence="2" id="KW-0614">Plasmid</keyword>
<name>A0A142BPM4_9HYPH</name>
<feature type="region of interest" description="Disordered" evidence="1">
    <location>
        <begin position="32"/>
        <end position="51"/>
    </location>
</feature>
<gene>
    <name evidence="2" type="ORF">pSinB_173</name>
</gene>
<dbReference type="EMBL" id="KU140623">
    <property type="protein sequence ID" value="AMP35032.1"/>
    <property type="molecule type" value="Genomic_DNA"/>
</dbReference>
<dbReference type="AlphaFoldDB" id="A0A142BPM4"/>
<protein>
    <submittedName>
        <fullName evidence="2">Uncharacterized protein</fullName>
    </submittedName>
</protein>
<geneLocation type="plasmid" evidence="2">
    <name>pSinB</name>
</geneLocation>
<evidence type="ECO:0000256" key="1">
    <source>
        <dbReference type="SAM" id="MobiDB-lite"/>
    </source>
</evidence>
<sequence>MEGVICPRNRRRLIKVKAMHAGIAHCARRKHGVSSETAPMKCGPHIGGGEHVVSPQVKADLHAEIETGAESVLQTHLQPALRAVPGSDLRRSHPEFRQSESFVGEAPSTAHPRRLKTHRHSGLLKI</sequence>